<feature type="domain" description="DUF2249" evidence="1">
    <location>
        <begin position="183"/>
        <end position="250"/>
    </location>
</feature>
<protein>
    <submittedName>
        <fullName evidence="2">Cation-binding protein</fullName>
    </submittedName>
</protein>
<dbReference type="STRING" id="1798.AWC30_15760"/>
<evidence type="ECO:0000313" key="2">
    <source>
        <dbReference type="EMBL" id="ORX00121.1"/>
    </source>
</evidence>
<comment type="caution">
    <text evidence="2">The sequence shown here is derived from an EMBL/GenBank/DDBJ whole genome shotgun (WGS) entry which is preliminary data.</text>
</comment>
<name>A0A1X2EFH9_9MYCO</name>
<keyword evidence="3" id="KW-1185">Reference proteome</keyword>
<dbReference type="Proteomes" id="UP000193090">
    <property type="component" value="Unassembled WGS sequence"/>
</dbReference>
<proteinExistence type="predicted"/>
<organism evidence="2 3">
    <name type="scientific">Mycolicibacillus trivialis</name>
    <dbReference type="NCBI Taxonomy" id="1798"/>
    <lineage>
        <taxon>Bacteria</taxon>
        <taxon>Bacillati</taxon>
        <taxon>Actinomycetota</taxon>
        <taxon>Actinomycetes</taxon>
        <taxon>Mycobacteriales</taxon>
        <taxon>Mycobacteriaceae</taxon>
        <taxon>Mycolicibacillus</taxon>
    </lineage>
</organism>
<evidence type="ECO:0000259" key="1">
    <source>
        <dbReference type="Pfam" id="PF10006"/>
    </source>
</evidence>
<dbReference type="EMBL" id="LQPZ01000044">
    <property type="protein sequence ID" value="ORX00121.1"/>
    <property type="molecule type" value="Genomic_DNA"/>
</dbReference>
<dbReference type="InterPro" id="IPR018720">
    <property type="entry name" value="DUF2249"/>
</dbReference>
<sequence>MSANEVIVASTAADAEAVEAVKNHHAETVGRMAMLTDTILSAVERGGDVEGARTALLGFATNELLPQLAAAEERLYPAAARTDRVRPLLESLIARKRGIGILVERVRTERSPARAAADAHALRVLLETQLGDEAERVLPALAADREVSVADLTAGMTELVGHGGDDHGGHNCTCAENESEVPVLDVRQIPHAIRHATVFGAFDAVPPGAAMELIAHHDPIPLLHQLEQRSGGGLVVSYIERGPEVWRLMLGRR</sequence>
<dbReference type="OrthoDB" id="8451629at2"/>
<dbReference type="Pfam" id="PF10006">
    <property type="entry name" value="DUF2249"/>
    <property type="match status" value="1"/>
</dbReference>
<evidence type="ECO:0000313" key="3">
    <source>
        <dbReference type="Proteomes" id="UP000193090"/>
    </source>
</evidence>
<accession>A0A1X2EFH9</accession>
<reference evidence="2 3" key="1">
    <citation type="submission" date="2016-01" db="EMBL/GenBank/DDBJ databases">
        <title>The new phylogeny of the genus Mycobacterium.</title>
        <authorList>
            <person name="Tarcisio F."/>
            <person name="Conor M."/>
            <person name="Antonella G."/>
            <person name="Elisabetta G."/>
            <person name="Giulia F.S."/>
            <person name="Sara T."/>
            <person name="Anna F."/>
            <person name="Clotilde B."/>
            <person name="Roberto B."/>
            <person name="Veronica D.S."/>
            <person name="Fabio R."/>
            <person name="Monica P."/>
            <person name="Olivier J."/>
            <person name="Enrico T."/>
            <person name="Nicola S."/>
        </authorList>
    </citation>
    <scope>NUCLEOTIDE SEQUENCE [LARGE SCALE GENOMIC DNA]</scope>
    <source>
        <strain evidence="2 3">DSM 44153</strain>
    </source>
</reference>
<dbReference type="AlphaFoldDB" id="A0A1X2EFH9"/>
<gene>
    <name evidence="2" type="ORF">AWC30_15760</name>
</gene>
<dbReference type="RefSeq" id="WP_085111149.1">
    <property type="nucleotide sequence ID" value="NZ_JACKSN010000138.1"/>
</dbReference>